<protein>
    <submittedName>
        <fullName evidence="1">Uncharacterized protein</fullName>
    </submittedName>
</protein>
<dbReference type="EMBL" id="CP040396">
    <property type="protein sequence ID" value="QCT00850.1"/>
    <property type="molecule type" value="Genomic_DNA"/>
</dbReference>
<proteinExistence type="predicted"/>
<dbReference type="Proteomes" id="UP000300879">
    <property type="component" value="Chromosome"/>
</dbReference>
<gene>
    <name evidence="1" type="ORF">E6C60_0123</name>
</gene>
<dbReference type="AlphaFoldDB" id="A0A4P8XHF0"/>
<keyword evidence="2" id="KW-1185">Reference proteome</keyword>
<evidence type="ECO:0000313" key="2">
    <source>
        <dbReference type="Proteomes" id="UP000300879"/>
    </source>
</evidence>
<dbReference type="KEGG" id="palo:E6C60_0123"/>
<evidence type="ECO:0000313" key="1">
    <source>
        <dbReference type="EMBL" id="QCT00850.1"/>
    </source>
</evidence>
<name>A0A4P8XHF0_9BACL</name>
<organism evidence="1 2">
    <name type="scientific">Paenibacillus algicola</name>
    <dbReference type="NCBI Taxonomy" id="2565926"/>
    <lineage>
        <taxon>Bacteria</taxon>
        <taxon>Bacillati</taxon>
        <taxon>Bacillota</taxon>
        <taxon>Bacilli</taxon>
        <taxon>Bacillales</taxon>
        <taxon>Paenibacillaceae</taxon>
        <taxon>Paenibacillus</taxon>
    </lineage>
</organism>
<reference evidence="1 2" key="1">
    <citation type="submission" date="2019-05" db="EMBL/GenBank/DDBJ databases">
        <authorList>
            <person name="Chen C."/>
        </authorList>
    </citation>
    <scope>NUCLEOTIDE SEQUENCE [LARGE SCALE GENOMIC DNA]</scope>
    <source>
        <strain evidence="1 2">HB172198</strain>
    </source>
</reference>
<accession>A0A4P8XHF0</accession>
<sequence length="37" mass="4509">MVKEVISRRNDEMRNRSARFIRKAGTVYFYVLLMMNL</sequence>